<dbReference type="Gene3D" id="3.40.50.1240">
    <property type="entry name" value="Phosphoglycerate mutase-like"/>
    <property type="match status" value="1"/>
</dbReference>
<dbReference type="CDD" id="cd07067">
    <property type="entry name" value="HP_PGM_like"/>
    <property type="match status" value="1"/>
</dbReference>
<dbReference type="InterPro" id="IPR013078">
    <property type="entry name" value="His_Pase_superF_clade-1"/>
</dbReference>
<evidence type="ECO:0000313" key="3">
    <source>
        <dbReference type="Proteomes" id="UP001642482"/>
    </source>
</evidence>
<sequence length="385" mass="41854">MINPSLRRILVCLAAAATLLALAQRLLTSSTVGMPIHNIETEGGGTGAYHKGRITYTAVTGVFLQSEASTVADGFDYAATNFGLIDRAYPGDLVGGGGLTQWQRFAQYVDTLNEEALERETVTRYKVLFMGRHGEGDHNVAEALYGTPAWNCYWAQLDGNGTVVWADAHLTAVGKAQASKANDFWAEQLSVEKQPPPQRYYSSPLTRCLQTASITFGGLTLDPPFAPMIKEFLREDVSTHTCDRRSTKSAIHKAFPDFAFENGFAEEDPLWTGTSDETDAANDVRSKKLLDDIFRSDDSTWISFTSHSGEISSLLRVLGHRVFELSTGQIIPVLVRAETTHDEAPPPPKNTAWAKASNCDAPPVTSVQGQGCVCSPTGRGQAFKS</sequence>
<dbReference type="Pfam" id="PF00300">
    <property type="entry name" value="His_Phos_1"/>
    <property type="match status" value="1"/>
</dbReference>
<dbReference type="InterPro" id="IPR029033">
    <property type="entry name" value="His_PPase_superfam"/>
</dbReference>
<dbReference type="InterPro" id="IPR050275">
    <property type="entry name" value="PGM_Phosphatase"/>
</dbReference>
<evidence type="ECO:0000313" key="2">
    <source>
        <dbReference type="EMBL" id="CAK7212859.1"/>
    </source>
</evidence>
<feature type="signal peptide" evidence="1">
    <location>
        <begin position="1"/>
        <end position="23"/>
    </location>
</feature>
<evidence type="ECO:0000256" key="1">
    <source>
        <dbReference type="SAM" id="SignalP"/>
    </source>
</evidence>
<accession>A0ABP0B038</accession>
<dbReference type="SMART" id="SM00855">
    <property type="entry name" value="PGAM"/>
    <property type="match status" value="1"/>
</dbReference>
<dbReference type="EMBL" id="CAWUHD010000010">
    <property type="protein sequence ID" value="CAK7212859.1"/>
    <property type="molecule type" value="Genomic_DNA"/>
</dbReference>
<reference evidence="2 3" key="1">
    <citation type="submission" date="2024-01" db="EMBL/GenBank/DDBJ databases">
        <authorList>
            <person name="Allen C."/>
            <person name="Tagirdzhanova G."/>
        </authorList>
    </citation>
    <scope>NUCLEOTIDE SEQUENCE [LARGE SCALE GENOMIC DNA]</scope>
</reference>
<gene>
    <name evidence="2" type="primary">PMU1</name>
    <name evidence="2" type="ORF">SEUCBS140593_001650</name>
</gene>
<keyword evidence="3" id="KW-1185">Reference proteome</keyword>
<proteinExistence type="predicted"/>
<dbReference type="SUPFAM" id="SSF53254">
    <property type="entry name" value="Phosphoglycerate mutase-like"/>
    <property type="match status" value="1"/>
</dbReference>
<feature type="chain" id="PRO_5046183525" evidence="1">
    <location>
        <begin position="24"/>
        <end position="385"/>
    </location>
</feature>
<dbReference type="Proteomes" id="UP001642482">
    <property type="component" value="Unassembled WGS sequence"/>
</dbReference>
<protein>
    <submittedName>
        <fullName evidence="2">Phosphoglycerate mutase pmu1</fullName>
    </submittedName>
</protein>
<keyword evidence="1" id="KW-0732">Signal</keyword>
<organism evidence="2 3">
    <name type="scientific">Sporothrix eucalyptigena</name>
    <dbReference type="NCBI Taxonomy" id="1812306"/>
    <lineage>
        <taxon>Eukaryota</taxon>
        <taxon>Fungi</taxon>
        <taxon>Dikarya</taxon>
        <taxon>Ascomycota</taxon>
        <taxon>Pezizomycotina</taxon>
        <taxon>Sordariomycetes</taxon>
        <taxon>Sordariomycetidae</taxon>
        <taxon>Ophiostomatales</taxon>
        <taxon>Ophiostomataceae</taxon>
        <taxon>Sporothrix</taxon>
    </lineage>
</organism>
<dbReference type="PANTHER" id="PTHR48100:SF32">
    <property type="entry name" value="ANCHORED PROTEIN, PUTATIVE (AFU_ORTHOLOGUE AFUA_1G10590)-RELATED"/>
    <property type="match status" value="1"/>
</dbReference>
<name>A0ABP0B038_9PEZI</name>
<comment type="caution">
    <text evidence="2">The sequence shown here is derived from an EMBL/GenBank/DDBJ whole genome shotgun (WGS) entry which is preliminary data.</text>
</comment>
<dbReference type="PANTHER" id="PTHR48100">
    <property type="entry name" value="BROAD-SPECIFICITY PHOSPHATASE YOR283W-RELATED"/>
    <property type="match status" value="1"/>
</dbReference>